<gene>
    <name evidence="9" type="primary">LOC113042352</name>
</gene>
<proteinExistence type="inferred from homology"/>
<dbReference type="GeneID" id="113042352"/>
<dbReference type="Proteomes" id="UP000515129">
    <property type="component" value="Chromosome 24"/>
</dbReference>
<keyword evidence="5" id="KW-0804">Transcription</keyword>
<dbReference type="PANTHER" id="PTHR10812">
    <property type="entry name" value="TRANSCRIPTION FACTOR AP-2"/>
    <property type="match status" value="1"/>
</dbReference>
<accession>A0A6P6J9T7</accession>
<dbReference type="GO" id="GO:0042127">
    <property type="term" value="P:regulation of cell population proliferation"/>
    <property type="evidence" value="ECO:0007669"/>
    <property type="project" value="TreeGrafter"/>
</dbReference>
<dbReference type="OrthoDB" id="8877779at2759"/>
<evidence type="ECO:0000256" key="6">
    <source>
        <dbReference type="ARBA" id="ARBA00023242"/>
    </source>
</evidence>
<name>A0A6P6J9T7_CARAU</name>
<dbReference type="InterPro" id="IPR013854">
    <property type="entry name" value="TF_AP2_C"/>
</dbReference>
<dbReference type="GO" id="GO:0005634">
    <property type="term" value="C:nucleus"/>
    <property type="evidence" value="ECO:0007669"/>
    <property type="project" value="UniProtKB-SubCell"/>
</dbReference>
<comment type="similarity">
    <text evidence="2">Belongs to the AP-2 family.</text>
</comment>
<evidence type="ECO:0000256" key="1">
    <source>
        <dbReference type="ARBA" id="ARBA00004123"/>
    </source>
</evidence>
<sequence>MTSLESVIQKHAFSYHCYADDTQLYFSFPPDDPTVAARISACLSDILVESALKVSDFHQAKRYLVTSDELQRRCSLPESYSANTIVAYLRKAKGQKKKIIEELEVKPSKRTKLTSQCSKLCEDECRDLAGDIMYLATKFIPQKKVAEALLEEGNVNEAMFKTEDCRKTMKALQEALENNWETFGLATHGLGPAVIKGTFTIIDACLKEKIRALKSKVSKDE</sequence>
<dbReference type="KEGG" id="caua:113042352"/>
<evidence type="ECO:0000256" key="5">
    <source>
        <dbReference type="ARBA" id="ARBA00023163"/>
    </source>
</evidence>
<evidence type="ECO:0000256" key="4">
    <source>
        <dbReference type="ARBA" id="ARBA00023125"/>
    </source>
</evidence>
<dbReference type="InterPro" id="IPR004979">
    <property type="entry name" value="TF_AP2"/>
</dbReference>
<dbReference type="AlphaFoldDB" id="A0A6P6J9T7"/>
<dbReference type="PANTHER" id="PTHR10812:SF17">
    <property type="entry name" value="TRANSCRIPTION FACTOR AP-2, ISOFORM D"/>
    <property type="match status" value="1"/>
</dbReference>
<evidence type="ECO:0000259" key="7">
    <source>
        <dbReference type="Pfam" id="PF03299"/>
    </source>
</evidence>
<evidence type="ECO:0000256" key="3">
    <source>
        <dbReference type="ARBA" id="ARBA00023015"/>
    </source>
</evidence>
<dbReference type="RefSeq" id="XP_026056936.1">
    <property type="nucleotide sequence ID" value="XM_026201151.1"/>
</dbReference>
<evidence type="ECO:0000313" key="9">
    <source>
        <dbReference type="RefSeq" id="XP_026056936.1"/>
    </source>
</evidence>
<keyword evidence="3" id="KW-0805">Transcription regulation</keyword>
<reference evidence="9" key="1">
    <citation type="submission" date="2025-08" db="UniProtKB">
        <authorList>
            <consortium name="RefSeq"/>
        </authorList>
    </citation>
    <scope>IDENTIFICATION</scope>
    <source>
        <strain evidence="9">Wakin</strain>
        <tissue evidence="9">Muscle</tissue>
    </source>
</reference>
<evidence type="ECO:0000313" key="8">
    <source>
        <dbReference type="Proteomes" id="UP000515129"/>
    </source>
</evidence>
<evidence type="ECO:0000256" key="2">
    <source>
        <dbReference type="ARBA" id="ARBA00007770"/>
    </source>
</evidence>
<dbReference type="Pfam" id="PF03299">
    <property type="entry name" value="TF_AP-2"/>
    <property type="match status" value="1"/>
</dbReference>
<keyword evidence="8" id="KW-1185">Reference proteome</keyword>
<protein>
    <submittedName>
        <fullName evidence="9">Uncharacterized protein LOC113042352</fullName>
    </submittedName>
</protein>
<organism evidence="8 9">
    <name type="scientific">Carassius auratus</name>
    <name type="common">Goldfish</name>
    <dbReference type="NCBI Taxonomy" id="7957"/>
    <lineage>
        <taxon>Eukaryota</taxon>
        <taxon>Metazoa</taxon>
        <taxon>Chordata</taxon>
        <taxon>Craniata</taxon>
        <taxon>Vertebrata</taxon>
        <taxon>Euteleostomi</taxon>
        <taxon>Actinopterygii</taxon>
        <taxon>Neopterygii</taxon>
        <taxon>Teleostei</taxon>
        <taxon>Ostariophysi</taxon>
        <taxon>Cypriniformes</taxon>
        <taxon>Cyprinidae</taxon>
        <taxon>Cyprininae</taxon>
        <taxon>Carassius</taxon>
    </lineage>
</organism>
<keyword evidence="4" id="KW-0238">DNA-binding</keyword>
<keyword evidence="6" id="KW-0539">Nucleus</keyword>
<comment type="subcellular location">
    <subcellularLocation>
        <location evidence="1">Nucleus</location>
    </subcellularLocation>
</comment>
<dbReference type="GO" id="GO:0000981">
    <property type="term" value="F:DNA-binding transcription factor activity, RNA polymerase II-specific"/>
    <property type="evidence" value="ECO:0007669"/>
    <property type="project" value="TreeGrafter"/>
</dbReference>
<feature type="domain" description="Transcription factor AP-2 C-terminal" evidence="7">
    <location>
        <begin position="55"/>
        <end position="178"/>
    </location>
</feature>
<dbReference type="GO" id="GO:0000977">
    <property type="term" value="F:RNA polymerase II transcription regulatory region sequence-specific DNA binding"/>
    <property type="evidence" value="ECO:0007669"/>
    <property type="project" value="TreeGrafter"/>
</dbReference>